<dbReference type="OrthoDB" id="5889282at2759"/>
<gene>
    <name evidence="1" type="ORF">X798_07268</name>
</gene>
<dbReference type="AlphaFoldDB" id="A0A238BMM5"/>
<evidence type="ECO:0000313" key="1">
    <source>
        <dbReference type="EMBL" id="OZC05758.1"/>
    </source>
</evidence>
<dbReference type="EMBL" id="KZ270453">
    <property type="protein sequence ID" value="OZC05758.1"/>
    <property type="molecule type" value="Genomic_DNA"/>
</dbReference>
<keyword evidence="2" id="KW-1185">Reference proteome</keyword>
<organism evidence="1 2">
    <name type="scientific">Onchocerca flexuosa</name>
    <dbReference type="NCBI Taxonomy" id="387005"/>
    <lineage>
        <taxon>Eukaryota</taxon>
        <taxon>Metazoa</taxon>
        <taxon>Ecdysozoa</taxon>
        <taxon>Nematoda</taxon>
        <taxon>Chromadorea</taxon>
        <taxon>Rhabditida</taxon>
        <taxon>Spirurina</taxon>
        <taxon>Spiruromorpha</taxon>
        <taxon>Filarioidea</taxon>
        <taxon>Onchocercidae</taxon>
        <taxon>Onchocerca</taxon>
    </lineage>
</organism>
<proteinExistence type="predicted"/>
<evidence type="ECO:0000313" key="2">
    <source>
        <dbReference type="Proteomes" id="UP000242913"/>
    </source>
</evidence>
<reference evidence="1 2" key="1">
    <citation type="submission" date="2015-12" db="EMBL/GenBank/DDBJ databases">
        <title>Draft genome of the nematode, Onchocerca flexuosa.</title>
        <authorList>
            <person name="Mitreva M."/>
        </authorList>
    </citation>
    <scope>NUCLEOTIDE SEQUENCE [LARGE SCALE GENOMIC DNA]</scope>
    <source>
        <strain evidence="1">Red Deer</strain>
    </source>
</reference>
<dbReference type="Proteomes" id="UP000242913">
    <property type="component" value="Unassembled WGS sequence"/>
</dbReference>
<accession>A0A238BMM5</accession>
<protein>
    <submittedName>
        <fullName evidence="1">Uncharacterized protein</fullName>
    </submittedName>
</protein>
<name>A0A238BMM5_9BILA</name>
<sequence length="148" mass="16825">MFQSFWSFDEVMARYRRRRFVGRRMRRRRYRYGARVSRDITFASGCFDLQAGGRSHPLFASSFGLPTDCPVKIYGAVVWMATNKDCSPGVLRVQVGGGDKTDVVASRLTCITAGIVRRMWLRMPSHVDYHLFLPTTAVVSLAHGTEKI</sequence>